<dbReference type="GO" id="GO:0005829">
    <property type="term" value="C:cytosol"/>
    <property type="evidence" value="ECO:0007669"/>
    <property type="project" value="TreeGrafter"/>
</dbReference>
<dbReference type="SMART" id="SM00530">
    <property type="entry name" value="HTH_XRE"/>
    <property type="match status" value="1"/>
</dbReference>
<protein>
    <submittedName>
        <fullName evidence="3">XRE family transcriptional regulator</fullName>
    </submittedName>
</protein>
<sequence length="73" mass="8388">MLTRKKLAEEIGQRIREARVKKGLSLKDFETYENSIERGNLSEIENGNTLPSVYTLYKIAQILGVKISDFIKE</sequence>
<dbReference type="GO" id="GO:0003700">
    <property type="term" value="F:DNA-binding transcription factor activity"/>
    <property type="evidence" value="ECO:0007669"/>
    <property type="project" value="TreeGrafter"/>
</dbReference>
<comment type="caution">
    <text evidence="3">The sequence shown here is derived from an EMBL/GenBank/DDBJ whole genome shotgun (WGS) entry which is preliminary data.</text>
</comment>
<reference evidence="3 4" key="1">
    <citation type="submission" date="2018-11" db="EMBL/GenBank/DDBJ databases">
        <title>Chryseotalea sanarue gen. nov., sp., nov., a member of the family Cytophagaceae, isolated from a brackish lake in Hamamatsu Japan.</title>
        <authorList>
            <person name="Maejima Y."/>
            <person name="Iino T."/>
            <person name="Muraguchi Y."/>
            <person name="Fukuda K."/>
            <person name="Ohkuma M."/>
            <person name="Moriuchi R."/>
            <person name="Dohra H."/>
            <person name="Kimbara K."/>
            <person name="Shintani M."/>
        </authorList>
    </citation>
    <scope>NUCLEOTIDE SEQUENCE [LARGE SCALE GENOMIC DNA]</scope>
    <source>
        <strain evidence="3 4">Ys</strain>
    </source>
</reference>
<feature type="domain" description="HTH cro/C1-type" evidence="2">
    <location>
        <begin position="15"/>
        <end position="70"/>
    </location>
</feature>
<accession>A0A401UE97</accession>
<dbReference type="PANTHER" id="PTHR46797">
    <property type="entry name" value="HTH-TYPE TRANSCRIPTIONAL REGULATOR"/>
    <property type="match status" value="1"/>
</dbReference>
<dbReference type="RefSeq" id="WP_160118710.1">
    <property type="nucleotide sequence ID" value="NZ_BHXQ01000007.1"/>
</dbReference>
<evidence type="ECO:0000256" key="1">
    <source>
        <dbReference type="ARBA" id="ARBA00023125"/>
    </source>
</evidence>
<dbReference type="CDD" id="cd00093">
    <property type="entry name" value="HTH_XRE"/>
    <property type="match status" value="1"/>
</dbReference>
<dbReference type="InterPro" id="IPR010982">
    <property type="entry name" value="Lambda_DNA-bd_dom_sf"/>
</dbReference>
<dbReference type="GO" id="GO:0003677">
    <property type="term" value="F:DNA binding"/>
    <property type="evidence" value="ECO:0007669"/>
    <property type="project" value="UniProtKB-KW"/>
</dbReference>
<evidence type="ECO:0000313" key="4">
    <source>
        <dbReference type="Proteomes" id="UP000288227"/>
    </source>
</evidence>
<dbReference type="Pfam" id="PF12844">
    <property type="entry name" value="HTH_19"/>
    <property type="match status" value="1"/>
</dbReference>
<name>A0A401UE97_9BACT</name>
<dbReference type="OrthoDB" id="1357763at2"/>
<organism evidence="3 4">
    <name type="scientific">Chryseotalea sanaruensis</name>
    <dbReference type="NCBI Taxonomy" id="2482724"/>
    <lineage>
        <taxon>Bacteria</taxon>
        <taxon>Pseudomonadati</taxon>
        <taxon>Bacteroidota</taxon>
        <taxon>Cytophagia</taxon>
        <taxon>Cytophagales</taxon>
        <taxon>Chryseotaleaceae</taxon>
        <taxon>Chryseotalea</taxon>
    </lineage>
</organism>
<dbReference type="InterPro" id="IPR001387">
    <property type="entry name" value="Cro/C1-type_HTH"/>
</dbReference>
<dbReference type="EMBL" id="BHXQ01000007">
    <property type="protein sequence ID" value="GCC53228.1"/>
    <property type="molecule type" value="Genomic_DNA"/>
</dbReference>
<gene>
    <name evidence="3" type="ORF">SanaruYs_34710</name>
</gene>
<evidence type="ECO:0000313" key="3">
    <source>
        <dbReference type="EMBL" id="GCC53228.1"/>
    </source>
</evidence>
<dbReference type="AlphaFoldDB" id="A0A401UE97"/>
<dbReference type="PROSITE" id="PS50943">
    <property type="entry name" value="HTH_CROC1"/>
    <property type="match status" value="1"/>
</dbReference>
<dbReference type="SUPFAM" id="SSF47413">
    <property type="entry name" value="lambda repressor-like DNA-binding domains"/>
    <property type="match status" value="1"/>
</dbReference>
<evidence type="ECO:0000259" key="2">
    <source>
        <dbReference type="PROSITE" id="PS50943"/>
    </source>
</evidence>
<dbReference type="Proteomes" id="UP000288227">
    <property type="component" value="Unassembled WGS sequence"/>
</dbReference>
<keyword evidence="1" id="KW-0238">DNA-binding</keyword>
<proteinExistence type="predicted"/>
<dbReference type="InterPro" id="IPR050807">
    <property type="entry name" value="TransReg_Diox_bact_type"/>
</dbReference>
<dbReference type="Gene3D" id="1.10.260.40">
    <property type="entry name" value="lambda repressor-like DNA-binding domains"/>
    <property type="match status" value="1"/>
</dbReference>
<dbReference type="PANTHER" id="PTHR46797:SF1">
    <property type="entry name" value="METHYLPHOSPHONATE SYNTHASE"/>
    <property type="match status" value="1"/>
</dbReference>
<keyword evidence="4" id="KW-1185">Reference proteome</keyword>